<comment type="catalytic activity">
    <reaction evidence="5">
        <text>a 2'-deoxyadenosine in DNA + S-adenosyl-L-methionine = an N(6)-methyl-2'-deoxyadenosine in DNA + S-adenosyl-L-homocysteine + H(+)</text>
        <dbReference type="Rhea" id="RHEA:15197"/>
        <dbReference type="Rhea" id="RHEA-COMP:12418"/>
        <dbReference type="Rhea" id="RHEA-COMP:12419"/>
        <dbReference type="ChEBI" id="CHEBI:15378"/>
        <dbReference type="ChEBI" id="CHEBI:57856"/>
        <dbReference type="ChEBI" id="CHEBI:59789"/>
        <dbReference type="ChEBI" id="CHEBI:90615"/>
        <dbReference type="ChEBI" id="CHEBI:90616"/>
        <dbReference type="EC" id="2.1.1.72"/>
    </reaction>
</comment>
<dbReference type="PANTHER" id="PTHR33841:SF1">
    <property type="entry name" value="DNA METHYLTRANSFERASE A"/>
    <property type="match status" value="1"/>
</dbReference>
<keyword evidence="9" id="KW-1185">Reference proteome</keyword>
<accession>A0ABY7P5N9</accession>
<keyword evidence="2 8" id="KW-0489">Methyltransferase</keyword>
<dbReference type="Pfam" id="PF07669">
    <property type="entry name" value="Eco57I"/>
    <property type="match status" value="1"/>
</dbReference>
<evidence type="ECO:0000256" key="3">
    <source>
        <dbReference type="ARBA" id="ARBA00022679"/>
    </source>
</evidence>
<reference evidence="8 9" key="1">
    <citation type="submission" date="2022-12" db="EMBL/GenBank/DDBJ databases">
        <authorList>
            <person name="Mo P."/>
        </authorList>
    </citation>
    <scope>NUCLEOTIDE SEQUENCE [LARGE SCALE GENOMIC DNA]</scope>
    <source>
        <strain evidence="8 9">HUAS 2-6</strain>
    </source>
</reference>
<dbReference type="GO" id="GO:0009007">
    <property type="term" value="F:site-specific DNA-methyltransferase (adenine-specific) activity"/>
    <property type="evidence" value="ECO:0007669"/>
    <property type="project" value="UniProtKB-EC"/>
</dbReference>
<dbReference type="EC" id="2.1.1.72" evidence="1"/>
<evidence type="ECO:0000256" key="2">
    <source>
        <dbReference type="ARBA" id="ARBA00022603"/>
    </source>
</evidence>
<evidence type="ECO:0000313" key="9">
    <source>
        <dbReference type="Proteomes" id="UP001212326"/>
    </source>
</evidence>
<evidence type="ECO:0000256" key="1">
    <source>
        <dbReference type="ARBA" id="ARBA00011900"/>
    </source>
</evidence>
<organism evidence="8 9">
    <name type="scientific">Streptomyces camelliae</name>
    <dbReference type="NCBI Taxonomy" id="3004093"/>
    <lineage>
        <taxon>Bacteria</taxon>
        <taxon>Bacillati</taxon>
        <taxon>Actinomycetota</taxon>
        <taxon>Actinomycetes</taxon>
        <taxon>Kitasatosporales</taxon>
        <taxon>Streptomycetaceae</taxon>
        <taxon>Streptomyces</taxon>
    </lineage>
</organism>
<dbReference type="EMBL" id="CP115300">
    <property type="protein sequence ID" value="WBO65022.1"/>
    <property type="molecule type" value="Genomic_DNA"/>
</dbReference>
<evidence type="ECO:0000313" key="8">
    <source>
        <dbReference type="EMBL" id="WBO65022.1"/>
    </source>
</evidence>
<dbReference type="PRINTS" id="PR00507">
    <property type="entry name" value="N12N6MTFRASE"/>
</dbReference>
<dbReference type="PANTHER" id="PTHR33841">
    <property type="entry name" value="DNA METHYLTRANSFERASE YEEA-RELATED"/>
    <property type="match status" value="1"/>
</dbReference>
<dbReference type="InterPro" id="IPR050953">
    <property type="entry name" value="N4_N6_ade-DNA_methylase"/>
</dbReference>
<dbReference type="RefSeq" id="WP_270082654.1">
    <property type="nucleotide sequence ID" value="NZ_CP115300.1"/>
</dbReference>
<dbReference type="InterPro" id="IPR054277">
    <property type="entry name" value="DUF7008"/>
</dbReference>
<keyword evidence="4" id="KW-0949">S-adenosyl-L-methionine</keyword>
<dbReference type="Gene3D" id="3.40.50.150">
    <property type="entry name" value="Vaccinia Virus protein VP39"/>
    <property type="match status" value="1"/>
</dbReference>
<dbReference type="Proteomes" id="UP001212326">
    <property type="component" value="Chromosome"/>
</dbReference>
<proteinExistence type="predicted"/>
<dbReference type="NCBIfam" id="NF033451">
    <property type="entry name" value="BREX_2_MTaseX"/>
    <property type="match status" value="1"/>
</dbReference>
<name>A0ABY7P5N9_9ACTN</name>
<evidence type="ECO:0000256" key="4">
    <source>
        <dbReference type="ARBA" id="ARBA00022691"/>
    </source>
</evidence>
<evidence type="ECO:0000259" key="6">
    <source>
        <dbReference type="Pfam" id="PF07669"/>
    </source>
</evidence>
<dbReference type="InterPro" id="IPR011639">
    <property type="entry name" value="MethylTrfase_TaqI-like_dom"/>
</dbReference>
<dbReference type="InterPro" id="IPR029063">
    <property type="entry name" value="SAM-dependent_MTases_sf"/>
</dbReference>
<keyword evidence="3 8" id="KW-0808">Transferase</keyword>
<gene>
    <name evidence="8" type="primary">pglX</name>
    <name evidence="8" type="ORF">O1G22_20385</name>
</gene>
<protein>
    <recommendedName>
        <fullName evidence="1">site-specific DNA-methyltransferase (adenine-specific)</fullName>
        <ecNumber evidence="1">2.1.1.72</ecNumber>
    </recommendedName>
</protein>
<evidence type="ECO:0000259" key="7">
    <source>
        <dbReference type="Pfam" id="PF22654"/>
    </source>
</evidence>
<dbReference type="Pfam" id="PF22654">
    <property type="entry name" value="DUF7008"/>
    <property type="match status" value="1"/>
</dbReference>
<dbReference type="GO" id="GO:0032259">
    <property type="term" value="P:methylation"/>
    <property type="evidence" value="ECO:0007669"/>
    <property type="project" value="UniProtKB-KW"/>
</dbReference>
<evidence type="ECO:0000256" key="5">
    <source>
        <dbReference type="ARBA" id="ARBA00047942"/>
    </source>
</evidence>
<dbReference type="SUPFAM" id="SSF53335">
    <property type="entry name" value="S-adenosyl-L-methionine-dependent methyltransferases"/>
    <property type="match status" value="1"/>
</dbReference>
<feature type="domain" description="DUF7008" evidence="7">
    <location>
        <begin position="792"/>
        <end position="1155"/>
    </location>
</feature>
<feature type="domain" description="Type II methyltransferase M.TaqI-like" evidence="6">
    <location>
        <begin position="256"/>
        <end position="428"/>
    </location>
</feature>
<sequence length="1159" mass="129512">MPAENDLAGDLLRLTARIEADLRTRLPADPADQKLRDEYETARLVGLASATWEVWRDAWVSQVASAWVLATVLIRFCEDNELLDVSFARSRAVTSDLVVHAVDRLRAHPVAATVFSPASHPLWHMTLSDDACQELLSFWRRRTSDGALLHDFTDASRSTEFLADLHSALNERARRSYGQVRTPAFVVDLIHDLVLEPALAERASDAEGLSALRLLDPACGSGAFLLDAYERLFRRWSEIRPEMSPWQRAARALRSVHGCDIDPCAVSTTRFRLLMAAMNSTGARRLDEVPDLPLVVATGDALLYGRSARPGPAPAGQSVPSEFDEYSARHGLLHPASYDVVSTNPPYVSVADKALAATYRDLYESCTGAYALPVPFTELAFELVRADEPAGRVGLLTSNAFMKREFGRNLVERVLSRVEITHVIDMSGAYIPGHGTPTAVLVGLGRVPDPGSPVHLVVGRRGEPALPERPEDGLVWRSLRDLAFTAGSANQWAESYLEDREQLSVFPWSLTPSGAREVLHRMERGERLGDHVVRIGYAANTGSDDLFCATARTFRRYGAEESATVPVLTGSEVRDWSAIPESMAFFPRTDHRFEPIVDLRQFPGHHRRLWPYRTVLSKRKGAKKTSPWYDWHHIASTGDAHPWSLVFPWVATHPHFSLLRDSAVPLNSAPVIKLPKSASAESHLGLLGALNSSAASFWLKQMSQSKGQSRVDQLRGAEADGEAWAKIYEFTSTRLLDLPLPTEFPLAEASELDRLAAESQRVLHELADPDTQITSALLDSAHDRWQSLRSRMIAIQEELDWTAYAHYGLLPDHEELTVPLDDIPALDVGERSFEILLARRVAGGEADTRWFARHAAMPVTELPRHWPSAYRDVVQRRMNAIEKNISLAVLEQPEYKRRWVAEPWELRIASLLRQRLLDHCEAPHLWYETSPEGSRWPVLRTVRELVAMLSRNADFTTLAAAYAPSRSMADVLMELLADEHVPQAASLRYKPSGLAKRRVWQGVWEAQRREDQARLVHAERGHSIPVPPRYASTDFLRPSYWRHRGKFDVPGERFVSFPSSASPLSLSTPIGWAGWTAGERATVVLGLLEAEHHAHAQRPESSMPLFGALAELLPWVTEPMGDSLRRAYDENLSRMGLSAADVDAWRPPAPRRGRPRKAV</sequence>